<reference evidence="1 2" key="1">
    <citation type="submission" date="2019-01" db="EMBL/GenBank/DDBJ databases">
        <title>Filimonas sp. strain TTM-71.</title>
        <authorList>
            <person name="Chen W.-M."/>
        </authorList>
    </citation>
    <scope>NUCLEOTIDE SEQUENCE [LARGE SCALE GENOMIC DNA]</scope>
    <source>
        <strain evidence="1 2">TTM-71</strain>
    </source>
</reference>
<comment type="caution">
    <text evidence="1">The sequence shown here is derived from an EMBL/GenBank/DDBJ whole genome shotgun (WGS) entry which is preliminary data.</text>
</comment>
<dbReference type="EMBL" id="SDHZ01000003">
    <property type="protein sequence ID" value="RXK81897.1"/>
    <property type="molecule type" value="Genomic_DNA"/>
</dbReference>
<proteinExistence type="predicted"/>
<dbReference type="Proteomes" id="UP000290545">
    <property type="component" value="Unassembled WGS sequence"/>
</dbReference>
<dbReference type="RefSeq" id="WP_129005294.1">
    <property type="nucleotide sequence ID" value="NZ_SDHZ01000003.1"/>
</dbReference>
<dbReference type="OrthoDB" id="837327at2"/>
<accession>A0A4Q1D427</accession>
<keyword evidence="2" id="KW-1185">Reference proteome</keyword>
<gene>
    <name evidence="1" type="ORF">ESB13_19130</name>
</gene>
<name>A0A4Q1D427_9BACT</name>
<evidence type="ECO:0008006" key="3">
    <source>
        <dbReference type="Google" id="ProtNLM"/>
    </source>
</evidence>
<evidence type="ECO:0000313" key="1">
    <source>
        <dbReference type="EMBL" id="RXK81897.1"/>
    </source>
</evidence>
<protein>
    <recommendedName>
        <fullName evidence="3">Restriction endonuclease</fullName>
    </recommendedName>
</protein>
<organism evidence="1 2">
    <name type="scientific">Filimonas effusa</name>
    <dbReference type="NCBI Taxonomy" id="2508721"/>
    <lineage>
        <taxon>Bacteria</taxon>
        <taxon>Pseudomonadati</taxon>
        <taxon>Bacteroidota</taxon>
        <taxon>Chitinophagia</taxon>
        <taxon>Chitinophagales</taxon>
        <taxon>Chitinophagaceae</taxon>
        <taxon>Filimonas</taxon>
    </lineage>
</organism>
<dbReference type="AlphaFoldDB" id="A0A4Q1D427"/>
<evidence type="ECO:0000313" key="2">
    <source>
        <dbReference type="Proteomes" id="UP000290545"/>
    </source>
</evidence>
<sequence>MPLNQIKVYNQFLELPHLNEPQRAASLRAIFNRDIESNDTLAFRTKKIRPIKNADGQPALDVLFDHLTKAAIEIKDSDGKIIKKRSDWDDGRCLRLHWVKHHIEERKADGFVVFSYIDRIKGRGDVPRTYLYDQAEQYVVVLEPYTVTADYYLITAFHLTKDKGGTKQIAQKLAQKLDAVL</sequence>